<dbReference type="Proteomes" id="UP000325811">
    <property type="component" value="Plasmid pI"/>
</dbReference>
<proteinExistence type="predicted"/>
<dbReference type="AlphaFoldDB" id="A0A5Q4ZE95"/>
<sequence length="168" mass="17840">MAGLRFTVMGESQSIRAASPVLVRNGFVLQGAGDFHIRTLSGFVVAECGGECGCLFGRERRGVDFGLAADNHQCVDVGERAGLRAQNGALIPALRRGTARAPDVDRALDLLNGDLRHVRLQLVVLQGLVNRCSGRLAAKAKLGFREPLLFVPPARTAPRINASKGASP</sequence>
<dbReference type="EMBL" id="LR699555">
    <property type="protein sequence ID" value="VVD30983.1"/>
    <property type="molecule type" value="Genomic_DNA"/>
</dbReference>
<protein>
    <submittedName>
        <fullName evidence="1">Uncharacterized protein</fullName>
    </submittedName>
</protein>
<keyword evidence="2" id="KW-1185">Reference proteome</keyword>
<name>A0A5Q4ZE95_9BURK</name>
<accession>A0A5Q4ZE95</accession>
<keyword evidence="1" id="KW-0614">Plasmid</keyword>
<organism evidence="1 2">
    <name type="scientific">Paraburkholderia dioscoreae</name>
    <dbReference type="NCBI Taxonomy" id="2604047"/>
    <lineage>
        <taxon>Bacteria</taxon>
        <taxon>Pseudomonadati</taxon>
        <taxon>Pseudomonadota</taxon>
        <taxon>Betaproteobacteria</taxon>
        <taxon>Burkholderiales</taxon>
        <taxon>Burkholderiaceae</taxon>
        <taxon>Paraburkholderia</taxon>
    </lineage>
</organism>
<dbReference type="KEGG" id="pdio:PDMSB3_0147.2"/>
<geneLocation type="plasmid" evidence="1 2">
    <name>pI</name>
</geneLocation>
<reference evidence="1 2" key="1">
    <citation type="submission" date="2019-08" db="EMBL/GenBank/DDBJ databases">
        <authorList>
            <person name="Herpell B J."/>
        </authorList>
    </citation>
    <scope>NUCLEOTIDE SEQUENCE [LARGE SCALE GENOMIC DNA]</scope>
    <source>
        <strain evidence="2">Msb3</strain>
        <plasmid evidence="1 2">pI</plasmid>
    </source>
</reference>
<evidence type="ECO:0000313" key="1">
    <source>
        <dbReference type="EMBL" id="VVD30983.1"/>
    </source>
</evidence>
<evidence type="ECO:0000313" key="2">
    <source>
        <dbReference type="Proteomes" id="UP000325811"/>
    </source>
</evidence>
<gene>
    <name evidence="1" type="ORF">PDMSB3_0147</name>
</gene>